<proteinExistence type="predicted"/>
<comment type="caution">
    <text evidence="2">The sequence shown here is derived from an EMBL/GenBank/DDBJ whole genome shotgun (WGS) entry which is preliminary data.</text>
</comment>
<dbReference type="EMBL" id="JACHLN010000002">
    <property type="protein sequence ID" value="MBB4839663.1"/>
    <property type="molecule type" value="Genomic_DNA"/>
</dbReference>
<feature type="transmembrane region" description="Helical" evidence="1">
    <location>
        <begin position="29"/>
        <end position="62"/>
    </location>
</feature>
<dbReference type="Proteomes" id="UP000575241">
    <property type="component" value="Unassembled WGS sequence"/>
</dbReference>
<protein>
    <submittedName>
        <fullName evidence="2">Uncharacterized protein</fullName>
    </submittedName>
</protein>
<evidence type="ECO:0000313" key="2">
    <source>
        <dbReference type="EMBL" id="MBB4839663.1"/>
    </source>
</evidence>
<reference evidence="2 3" key="1">
    <citation type="submission" date="2020-08" db="EMBL/GenBank/DDBJ databases">
        <title>Functional genomics of gut bacteria from endangered species of beetles.</title>
        <authorList>
            <person name="Carlos-Shanley C."/>
        </authorList>
    </citation>
    <scope>NUCLEOTIDE SEQUENCE [LARGE SCALE GENOMIC DNA]</scope>
    <source>
        <strain evidence="2 3">S00224</strain>
    </source>
</reference>
<keyword evidence="1" id="KW-0472">Membrane</keyword>
<gene>
    <name evidence="2" type="ORF">HNP52_002732</name>
</gene>
<organism evidence="2 3">
    <name type="scientific">Sphingomonas kyeonggiensis</name>
    <dbReference type="NCBI Taxonomy" id="1268553"/>
    <lineage>
        <taxon>Bacteria</taxon>
        <taxon>Pseudomonadati</taxon>
        <taxon>Pseudomonadota</taxon>
        <taxon>Alphaproteobacteria</taxon>
        <taxon>Sphingomonadales</taxon>
        <taxon>Sphingomonadaceae</taxon>
        <taxon>Sphingomonas</taxon>
    </lineage>
</organism>
<keyword evidence="1" id="KW-0812">Transmembrane</keyword>
<dbReference type="RefSeq" id="WP_184167952.1">
    <property type="nucleotide sequence ID" value="NZ_JACHLN010000002.1"/>
</dbReference>
<keyword evidence="3" id="KW-1185">Reference proteome</keyword>
<feature type="transmembrane region" description="Helical" evidence="1">
    <location>
        <begin position="6"/>
        <end position="22"/>
    </location>
</feature>
<evidence type="ECO:0000256" key="1">
    <source>
        <dbReference type="SAM" id="Phobius"/>
    </source>
</evidence>
<keyword evidence="1" id="KW-1133">Transmembrane helix</keyword>
<dbReference type="AlphaFoldDB" id="A0A7W7K2B6"/>
<accession>A0A7W7K2B6</accession>
<feature type="transmembrane region" description="Helical" evidence="1">
    <location>
        <begin position="77"/>
        <end position="98"/>
    </location>
</feature>
<evidence type="ECO:0000313" key="3">
    <source>
        <dbReference type="Proteomes" id="UP000575241"/>
    </source>
</evidence>
<sequence>MIYVMWLFVGLPALATFFYFSRRNSGKAYVATAAISAIAAIMLGYFGVMATGLPTVLIAFLLRREPDKILGIVEPSTLVVIACGILAIVACTLIYRLAVKMVSSERYAANTSSLGAYESGRVPQLLELMFNHFVFVFRGQRDSVVGPLGEDPYMLPPLQQVPAWADFSFDLLIQMEPNLVRESFRPLRERQFYTVIEDSPFPPNPSTTWLVQPVAEDDDMAAVLRRFEGLAPQELMAASNLRVVICMQSREARDEVIGAWGAHPVRLVTEGELVQRSLDLTYYVSSLNQRFRKQSIAGVDYTLEDCFVRPR</sequence>
<name>A0A7W7K2B6_9SPHN</name>